<feature type="compositionally biased region" description="Pro residues" evidence="4">
    <location>
        <begin position="63"/>
        <end position="73"/>
    </location>
</feature>
<reference evidence="7" key="1">
    <citation type="submission" date="2015-07" db="EMBL/GenBank/DDBJ databases">
        <title>Transcriptome Assembly of Anthurium amnicola.</title>
        <authorList>
            <person name="Suzuki J."/>
        </authorList>
    </citation>
    <scope>NUCLEOTIDE SEQUENCE</scope>
</reference>
<feature type="compositionally biased region" description="Basic residues" evidence="4">
    <location>
        <begin position="100"/>
        <end position="115"/>
    </location>
</feature>
<evidence type="ECO:0000313" key="6">
    <source>
        <dbReference type="EMBL" id="JAT63330.1"/>
    </source>
</evidence>
<proteinExistence type="inferred from homology"/>
<gene>
    <name evidence="7" type="primary">At3g62470_2</name>
    <name evidence="6" type="synonym">At3g62470_1</name>
    <name evidence="5" type="synonym">At3g62470_6</name>
    <name evidence="5" type="ORF">g.78943</name>
    <name evidence="6" type="ORF">g.78946</name>
    <name evidence="7" type="ORF">g.78961</name>
</gene>
<feature type="repeat" description="PPR" evidence="3">
    <location>
        <begin position="487"/>
        <end position="521"/>
    </location>
</feature>
<dbReference type="EMBL" id="GDJX01014545">
    <property type="protein sequence ID" value="JAT53391.1"/>
    <property type="molecule type" value="Transcribed_RNA"/>
</dbReference>
<evidence type="ECO:0000256" key="3">
    <source>
        <dbReference type="PROSITE-ProRule" id="PRU00708"/>
    </source>
</evidence>
<protein>
    <submittedName>
        <fullName evidence="7">Pentatricopeptide repeat-containing protein At3g62470, mitochondrial</fullName>
    </submittedName>
</protein>
<dbReference type="InterPro" id="IPR011990">
    <property type="entry name" value="TPR-like_helical_dom_sf"/>
</dbReference>
<feature type="compositionally biased region" description="Low complexity" evidence="4">
    <location>
        <begin position="85"/>
        <end position="94"/>
    </location>
</feature>
<feature type="repeat" description="PPR" evidence="3">
    <location>
        <begin position="347"/>
        <end position="381"/>
    </location>
</feature>
<dbReference type="PANTHER" id="PTHR47936">
    <property type="entry name" value="PPR_LONG DOMAIN-CONTAINING PROTEIN"/>
    <property type="match status" value="1"/>
</dbReference>
<dbReference type="EMBL" id="GDJX01004606">
    <property type="protein sequence ID" value="JAT63330.1"/>
    <property type="molecule type" value="Transcribed_RNA"/>
</dbReference>
<feature type="repeat" description="PPR" evidence="3">
    <location>
        <begin position="557"/>
        <end position="591"/>
    </location>
</feature>
<dbReference type="Pfam" id="PF12854">
    <property type="entry name" value="PPR_1"/>
    <property type="match status" value="1"/>
</dbReference>
<accession>A0A1D1ZKH6</accession>
<evidence type="ECO:0000313" key="5">
    <source>
        <dbReference type="EMBL" id="JAT53391.1"/>
    </source>
</evidence>
<feature type="region of interest" description="Disordered" evidence="4">
    <location>
        <begin position="61"/>
        <end position="116"/>
    </location>
</feature>
<evidence type="ECO:0000256" key="1">
    <source>
        <dbReference type="ARBA" id="ARBA00007626"/>
    </source>
</evidence>
<dbReference type="NCBIfam" id="TIGR00756">
    <property type="entry name" value="PPR"/>
    <property type="match status" value="6"/>
</dbReference>
<evidence type="ECO:0000256" key="2">
    <source>
        <dbReference type="ARBA" id="ARBA00022737"/>
    </source>
</evidence>
<dbReference type="Gene3D" id="1.25.40.10">
    <property type="entry name" value="Tetratricopeptide repeat domain"/>
    <property type="match status" value="3"/>
</dbReference>
<dbReference type="SUPFAM" id="SSF81901">
    <property type="entry name" value="HCP-like"/>
    <property type="match status" value="1"/>
</dbReference>
<keyword evidence="2" id="KW-0677">Repeat</keyword>
<evidence type="ECO:0000256" key="4">
    <source>
        <dbReference type="SAM" id="MobiDB-lite"/>
    </source>
</evidence>
<feature type="repeat" description="PPR" evidence="3">
    <location>
        <begin position="417"/>
        <end position="451"/>
    </location>
</feature>
<name>A0A1D1ZKH6_9ARAE</name>
<feature type="repeat" description="PPR" evidence="3">
    <location>
        <begin position="522"/>
        <end position="556"/>
    </location>
</feature>
<feature type="repeat" description="PPR" evidence="3">
    <location>
        <begin position="244"/>
        <end position="278"/>
    </location>
</feature>
<dbReference type="EMBL" id="GDJX01000587">
    <property type="protein sequence ID" value="JAT67349.1"/>
    <property type="molecule type" value="Transcribed_RNA"/>
</dbReference>
<organism evidence="7">
    <name type="scientific">Anthurium amnicola</name>
    <dbReference type="NCBI Taxonomy" id="1678845"/>
    <lineage>
        <taxon>Eukaryota</taxon>
        <taxon>Viridiplantae</taxon>
        <taxon>Streptophyta</taxon>
        <taxon>Embryophyta</taxon>
        <taxon>Tracheophyta</taxon>
        <taxon>Spermatophyta</taxon>
        <taxon>Magnoliopsida</taxon>
        <taxon>Liliopsida</taxon>
        <taxon>Araceae</taxon>
        <taxon>Pothoideae</taxon>
        <taxon>Potheae</taxon>
        <taxon>Anthurium</taxon>
    </lineage>
</organism>
<dbReference type="InterPro" id="IPR002885">
    <property type="entry name" value="PPR_rpt"/>
</dbReference>
<dbReference type="Pfam" id="PF01535">
    <property type="entry name" value="PPR"/>
    <property type="match status" value="3"/>
</dbReference>
<dbReference type="Pfam" id="PF13041">
    <property type="entry name" value="PPR_2"/>
    <property type="match status" value="3"/>
</dbReference>
<evidence type="ECO:0000313" key="7">
    <source>
        <dbReference type="EMBL" id="JAT67349.1"/>
    </source>
</evidence>
<dbReference type="AlphaFoldDB" id="A0A1D1ZKH6"/>
<dbReference type="PANTHER" id="PTHR47936:SF3">
    <property type="entry name" value="PENTACOTRIPEPTIDE-REPEAT REGION OF PRORP DOMAIN-CONTAINING PROTEIN"/>
    <property type="match status" value="1"/>
</dbReference>
<comment type="similarity">
    <text evidence="1">Belongs to the PPR family. P subfamily.</text>
</comment>
<feature type="repeat" description="PPR" evidence="3">
    <location>
        <begin position="382"/>
        <end position="416"/>
    </location>
</feature>
<feature type="repeat" description="PPR" evidence="3">
    <location>
        <begin position="452"/>
        <end position="486"/>
    </location>
</feature>
<feature type="non-terminal residue" evidence="7">
    <location>
        <position position="1"/>
    </location>
</feature>
<feature type="region of interest" description="Disordered" evidence="4">
    <location>
        <begin position="152"/>
        <end position="173"/>
    </location>
</feature>
<sequence length="644" mass="72606">SLSLSLRRGHHLLTKHFSHHSPLDGGHMAFALTSCPIRLRSHLFRPQSHLAAAAAAFHVDAVPHPPDPRPPGPLRRCPPEGRGSGALPLRLLGGPPLPLPRHHHHPPPRRLHLPRRQAPPLLPWPLPLPLSPRLQEQVPFLSRGAYRSFSSSAPGYDAAAESDSDAECEPARSPSHYAEVERVCKVVEELFASDRNMEAVLDQCGVDLGCGPLVVDVLDRFRHAWKPAYRFFRWAGGQPGFSHDAGTYNKMLLVLGRTRQFESMVALIEEMGERGFLSMEAFEVSIRAFTAAREMKKAVGIFHLMKKYDFDAGLDTFNCLLGALAKAKLGKEGQILFEKMKDQYLPDLRTYTVLLSGWCKLKNLVEAGRMWNEMIDKGFKPDIIAHNTMFEGLIRGQRRPEAIKLFELMKAKGPHPSALTYTILIRDLCKGGKMVHAVAYFQEMIAAGCVPDVATYTCLLVGFGNAKQMDKVSGLLKEMQEKGCPPDGRTYNALIKLMTNRNMPHDAARIYKRMIKNGIEPTIHTYNMMLKSYFRVNDYENGRAVWEEMTRKGICPDDNSYTVLIGSLIRHGRSEEAYMRLEEMINKGMKAPQIDYNKFVADFSRAGKPDVLYELAQKINFSGKFEVSNVFMDWAEKMKRVKRS</sequence>
<dbReference type="PROSITE" id="PS51375">
    <property type="entry name" value="PPR"/>
    <property type="match status" value="8"/>
</dbReference>